<feature type="signal peptide" evidence="2">
    <location>
        <begin position="1"/>
        <end position="20"/>
    </location>
</feature>
<dbReference type="GO" id="GO:0000155">
    <property type="term" value="F:phosphorelay sensor kinase activity"/>
    <property type="evidence" value="ECO:0007669"/>
    <property type="project" value="InterPro"/>
</dbReference>
<dbReference type="InterPro" id="IPR011110">
    <property type="entry name" value="Reg_prop"/>
</dbReference>
<comment type="caution">
    <text evidence="4">The sequence shown here is derived from an EMBL/GenBank/DDBJ whole genome shotgun (WGS) entry which is preliminary data.</text>
</comment>
<dbReference type="SUPFAM" id="SSF55874">
    <property type="entry name" value="ATPase domain of HSP90 chaperone/DNA topoisomerase II/histidine kinase"/>
    <property type="match status" value="1"/>
</dbReference>
<dbReference type="Gene3D" id="2.60.40.10">
    <property type="entry name" value="Immunoglobulins"/>
    <property type="match status" value="1"/>
</dbReference>
<keyword evidence="1" id="KW-0812">Transmembrane</keyword>
<gene>
    <name evidence="4" type="ORF">G3O08_01395</name>
</gene>
<reference evidence="4 5" key="1">
    <citation type="submission" date="2020-02" db="EMBL/GenBank/DDBJ databases">
        <title>Out from the shadows clarifying the taxonomy of the family Cryomorphaceae and related taxa by utilizing the GTDB taxonomic framework.</title>
        <authorList>
            <person name="Bowman J.P."/>
        </authorList>
    </citation>
    <scope>NUCLEOTIDE SEQUENCE [LARGE SCALE GENOMIC DNA]</scope>
    <source>
        <strain evidence="4 5">QSSC 1-22</strain>
    </source>
</reference>
<protein>
    <recommendedName>
        <fullName evidence="3">Signal transduction histidine kinase internal region domain-containing protein</fullName>
    </recommendedName>
</protein>
<dbReference type="GO" id="GO:0016020">
    <property type="term" value="C:membrane"/>
    <property type="evidence" value="ECO:0007669"/>
    <property type="project" value="InterPro"/>
</dbReference>
<dbReference type="EMBL" id="JAAGVY010000002">
    <property type="protein sequence ID" value="NEN22156.1"/>
    <property type="molecule type" value="Genomic_DNA"/>
</dbReference>
<dbReference type="InterPro" id="IPR010559">
    <property type="entry name" value="Sig_transdc_His_kin_internal"/>
</dbReference>
<dbReference type="InterPro" id="IPR050640">
    <property type="entry name" value="Bact_2-comp_sensor_kinase"/>
</dbReference>
<keyword evidence="1" id="KW-0472">Membrane</keyword>
<dbReference type="Proteomes" id="UP000486602">
    <property type="component" value="Unassembled WGS sequence"/>
</dbReference>
<dbReference type="Pfam" id="PF06580">
    <property type="entry name" value="His_kinase"/>
    <property type="match status" value="1"/>
</dbReference>
<name>A0A7K3WKI2_9FLAO</name>
<dbReference type="RefSeq" id="WP_163282883.1">
    <property type="nucleotide sequence ID" value="NZ_JAAGVY010000002.1"/>
</dbReference>
<accession>A0A7K3WKI2</accession>
<evidence type="ECO:0000313" key="4">
    <source>
        <dbReference type="EMBL" id="NEN22156.1"/>
    </source>
</evidence>
<dbReference type="AlphaFoldDB" id="A0A7K3WKI2"/>
<keyword evidence="1" id="KW-1133">Transmembrane helix</keyword>
<dbReference type="Gene3D" id="3.30.565.10">
    <property type="entry name" value="Histidine kinase-like ATPase, C-terminal domain"/>
    <property type="match status" value="1"/>
</dbReference>
<dbReference type="PANTHER" id="PTHR34220:SF7">
    <property type="entry name" value="SENSOR HISTIDINE KINASE YPDA"/>
    <property type="match status" value="1"/>
</dbReference>
<dbReference type="InterPro" id="IPR036890">
    <property type="entry name" value="HATPase_C_sf"/>
</dbReference>
<evidence type="ECO:0000256" key="1">
    <source>
        <dbReference type="SAM" id="Phobius"/>
    </source>
</evidence>
<feature type="domain" description="Signal transduction histidine kinase internal region" evidence="3">
    <location>
        <begin position="732"/>
        <end position="811"/>
    </location>
</feature>
<dbReference type="InterPro" id="IPR013783">
    <property type="entry name" value="Ig-like_fold"/>
</dbReference>
<sequence>MRTKKFHIILFLMIWNFSFAQEYTNFSVTEGLPSNHVYRLVQDKKGFIWVFTDKGLARFNGTEFRTFTTRDGLPTNDIWDLRIGPDNKVWYFSKSPSLGYILNDSVYNFPSCKPNTAFYPSSTFQMGNTFVFGNTAESIALIDGCWQTVKNIGEIKLPLEKNKILSEKEKRDVLTYLQSSVDEIFDIDEANWVLNTRFVSHDSLLVMIYSDGYNIYNINTGKTYSGNMPMKLTPQYAYFNRVTFANDEIQLTGFGFLAPLKKDYSISEVIKIPGNLQAHFSFRDRTGNIWAATFANGIYMLPQIKKDIVYLLQGRKVKLFCTKTEPVIANVLDDGFYEYNTDAKNFEQLVSEKGFIYSAKYIPELQTNYLISESHIFVLNQNGKIKKVSNKTLAIKNISFCNGYLYGTTSHGLYKIDSETLAKVDSYEQYGVMDLILFQNKLVLGTSSGLAFLENERIQNINSTAELFQKPILKLYKTADNLLLVCTDGFGAYLTDFEKALPLPGSEYLSIETAFIEHNEIWLTSEVGVLHYSKIGEEYQLTEKLDENNGLLSKRINSIVALEKEIMLGTDNGVVIIPKNQKKTDQVLDVYFTVANFNSQSLLGKKKTVRYASNNDLTIGVSSIDYSQSGQDVSFEYKLMPAQTDWSKTTSKDIHFSDLPPNDYQIWIKKGTIEKSMHFSILPLWWQRIESKIALGLLMLLFVATVIYKYQKFQIKKRFRALITQKKLAENELYALRAQMNPHFVFNSLAAIQYYINENDFATSEKYLVKFSKLIRQFFELSRVEEITLETEIGLLQNYLDIEKLRFKEKLAYHIKLDPFLNMQETKIPSMLLQPIVENAVNHGIFNKGKSGHIDLNFTNIANNEFLVEIVDNGVGFANSKKKQSGRISSSTVLQNRLDILNRSKQWVITFSNREAYPDELDVGNISTFKIKKTQ</sequence>
<feature type="transmembrane region" description="Helical" evidence="1">
    <location>
        <begin position="693"/>
        <end position="710"/>
    </location>
</feature>
<evidence type="ECO:0000256" key="2">
    <source>
        <dbReference type="SAM" id="SignalP"/>
    </source>
</evidence>
<feature type="chain" id="PRO_5029455464" description="Signal transduction histidine kinase internal region domain-containing protein" evidence="2">
    <location>
        <begin position="21"/>
        <end position="935"/>
    </location>
</feature>
<dbReference type="InterPro" id="IPR015943">
    <property type="entry name" value="WD40/YVTN_repeat-like_dom_sf"/>
</dbReference>
<proteinExistence type="predicted"/>
<keyword evidence="5" id="KW-1185">Reference proteome</keyword>
<organism evidence="4 5">
    <name type="scientific">Cryomorpha ignava</name>
    <dbReference type="NCBI Taxonomy" id="101383"/>
    <lineage>
        <taxon>Bacteria</taxon>
        <taxon>Pseudomonadati</taxon>
        <taxon>Bacteroidota</taxon>
        <taxon>Flavobacteriia</taxon>
        <taxon>Flavobacteriales</taxon>
        <taxon>Cryomorphaceae</taxon>
        <taxon>Cryomorpha</taxon>
    </lineage>
</organism>
<evidence type="ECO:0000313" key="5">
    <source>
        <dbReference type="Proteomes" id="UP000486602"/>
    </source>
</evidence>
<dbReference type="PANTHER" id="PTHR34220">
    <property type="entry name" value="SENSOR HISTIDINE KINASE YPDA"/>
    <property type="match status" value="1"/>
</dbReference>
<dbReference type="Gene3D" id="2.130.10.10">
    <property type="entry name" value="YVTN repeat-like/Quinoprotein amine dehydrogenase"/>
    <property type="match status" value="2"/>
</dbReference>
<evidence type="ECO:0000259" key="3">
    <source>
        <dbReference type="Pfam" id="PF06580"/>
    </source>
</evidence>
<dbReference type="Pfam" id="PF07494">
    <property type="entry name" value="Reg_prop"/>
    <property type="match status" value="1"/>
</dbReference>
<dbReference type="SUPFAM" id="SSF63829">
    <property type="entry name" value="Calcium-dependent phosphotriesterase"/>
    <property type="match status" value="1"/>
</dbReference>
<keyword evidence="2" id="KW-0732">Signal</keyword>